<dbReference type="EMBL" id="JANDBG010000029">
    <property type="protein sequence ID" value="MCX9004348.1"/>
    <property type="molecule type" value="Genomic_DNA"/>
</dbReference>
<evidence type="ECO:0000313" key="1">
    <source>
        <dbReference type="EMBL" id="MCX9004348.1"/>
    </source>
</evidence>
<proteinExistence type="predicted"/>
<dbReference type="Proteomes" id="UP001207430">
    <property type="component" value="Unassembled WGS sequence"/>
</dbReference>
<protein>
    <submittedName>
        <fullName evidence="1">Uncharacterized protein</fullName>
    </submittedName>
</protein>
<evidence type="ECO:0000313" key="2">
    <source>
        <dbReference type="Proteomes" id="UP001207430"/>
    </source>
</evidence>
<dbReference type="InterPro" id="IPR053773">
    <property type="entry name" value="Vpar_1526-like"/>
</dbReference>
<reference evidence="1" key="1">
    <citation type="submission" date="2022-07" db="EMBL/GenBank/DDBJ databases">
        <title>Genome Sequence of Citrobacter portucalensis from Edible Snails.</title>
        <authorList>
            <person name="Okafor A.C."/>
            <person name="Ogbo F.C."/>
            <person name="Ruppitsch W."/>
            <person name="Allerberger F."/>
        </authorList>
    </citation>
    <scope>NUCLEOTIDE SEQUENCE</scope>
    <source>
        <strain evidence="1">Igbk 7</strain>
    </source>
</reference>
<dbReference type="AlphaFoldDB" id="A0AAW5WCN7"/>
<accession>A0AAW5WCN7</accession>
<name>A0AAW5WCN7_9ENTR</name>
<dbReference type="RefSeq" id="WP_267449567.1">
    <property type="nucleotide sequence ID" value="NZ_JANDBG010000029.1"/>
</dbReference>
<comment type="caution">
    <text evidence="1">The sequence shown here is derived from an EMBL/GenBank/DDBJ whole genome shotgun (WGS) entry which is preliminary data.</text>
</comment>
<organism evidence="1 2">
    <name type="scientific">Citrobacter portucalensis</name>
    <dbReference type="NCBI Taxonomy" id="1639133"/>
    <lineage>
        <taxon>Bacteria</taxon>
        <taxon>Pseudomonadati</taxon>
        <taxon>Pseudomonadota</taxon>
        <taxon>Gammaproteobacteria</taxon>
        <taxon>Enterobacterales</taxon>
        <taxon>Enterobacteriaceae</taxon>
        <taxon>Citrobacter</taxon>
        <taxon>Citrobacter freundii complex</taxon>
    </lineage>
</organism>
<sequence length="311" mass="35115">MFDKGINSGDNSNVVKTEGNNNTTIINNFDEKFIGHVVRSMLYESMPSFQEEAKKKIIESTDEYVRDLISELVIQKTDADTLNQKLSTPDVQYSLFESAKCFAKNPERTEKSTLLNLVVKKINELDGDHEELSSIDLAINVATKLSVKQIRYIALIHYIKDIVKLSQDSTGAYCIIDPAKDTTVEVGDDLSFPNDVKINKQNVYDLYIDLYNNQMDIVFKDDEIGPVDYSMLVALGCIIQSAFPQLTFVENIKKRTGLDLNDSEQKLKLSTFIGKIEKAIEIKGVDYIVLTTVGRQIANAYISTRMRLINL</sequence>
<gene>
    <name evidence="1" type="ORF">NLN86_22215</name>
</gene>
<dbReference type="NCBIfam" id="NF045477">
    <property type="entry name" value="LPO_1073_dom"/>
    <property type="match status" value="1"/>
</dbReference>